<dbReference type="InterPro" id="IPR001487">
    <property type="entry name" value="Bromodomain"/>
</dbReference>
<dbReference type="Pfam" id="PF00439">
    <property type="entry name" value="Bromodomain"/>
    <property type="match status" value="1"/>
</dbReference>
<dbReference type="InterPro" id="IPR000182">
    <property type="entry name" value="GNAT_dom"/>
</dbReference>
<dbReference type="InterPro" id="IPR036427">
    <property type="entry name" value="Bromodomain-like_sf"/>
</dbReference>
<dbReference type="OrthoDB" id="1937912at2759"/>
<dbReference type="PROSITE" id="PS50014">
    <property type="entry name" value="BROMODOMAIN_2"/>
    <property type="match status" value="1"/>
</dbReference>
<evidence type="ECO:0000256" key="8">
    <source>
        <dbReference type="ARBA" id="ARBA00023159"/>
    </source>
</evidence>
<accession>A0A8J6CG64</accession>
<evidence type="ECO:0000259" key="14">
    <source>
        <dbReference type="PROSITE" id="PS50014"/>
    </source>
</evidence>
<dbReference type="GO" id="GO:0045944">
    <property type="term" value="P:positive regulation of transcription by RNA polymerase II"/>
    <property type="evidence" value="ECO:0007669"/>
    <property type="project" value="TreeGrafter"/>
</dbReference>
<feature type="domain" description="Bromo" evidence="14">
    <location>
        <begin position="306"/>
        <end position="376"/>
    </location>
</feature>
<evidence type="ECO:0000256" key="2">
    <source>
        <dbReference type="ARBA" id="ARBA00008607"/>
    </source>
</evidence>
<reference evidence="16" key="1">
    <citation type="submission" date="2021-05" db="EMBL/GenBank/DDBJ databases">
        <title>The genome of the haptophyte Pavlova lutheri (Diacronema luteri, Pavlovales) - a model for lipid biosynthesis in eukaryotic algae.</title>
        <authorList>
            <person name="Hulatt C.J."/>
            <person name="Posewitz M.C."/>
        </authorList>
    </citation>
    <scope>NUCLEOTIDE SEQUENCE</scope>
    <source>
        <strain evidence="16">NIVA-4/92</strain>
    </source>
</reference>
<evidence type="ECO:0000256" key="12">
    <source>
        <dbReference type="PROSITE-ProRule" id="PRU00035"/>
    </source>
</evidence>
<keyword evidence="6" id="KW-0805">Transcription regulation</keyword>
<dbReference type="InterPro" id="IPR018359">
    <property type="entry name" value="Bromodomain_CS"/>
</dbReference>
<keyword evidence="8" id="KW-0010">Activator</keyword>
<dbReference type="Proteomes" id="UP000751190">
    <property type="component" value="Unassembled WGS sequence"/>
</dbReference>
<evidence type="ECO:0000256" key="13">
    <source>
        <dbReference type="SAM" id="MobiDB-lite"/>
    </source>
</evidence>
<dbReference type="InterPro" id="IPR016181">
    <property type="entry name" value="Acyl_CoA_acyltransferase"/>
</dbReference>
<comment type="similarity">
    <text evidence="2">Belongs to the acetyltransferase family. GCN5 subfamily.</text>
</comment>
<protein>
    <recommendedName>
        <fullName evidence="3">histone acetyltransferase</fullName>
        <ecNumber evidence="3">2.3.1.48</ecNumber>
    </recommendedName>
</protein>
<evidence type="ECO:0000256" key="1">
    <source>
        <dbReference type="ARBA" id="ARBA00004123"/>
    </source>
</evidence>
<dbReference type="GO" id="GO:0005634">
    <property type="term" value="C:nucleus"/>
    <property type="evidence" value="ECO:0007669"/>
    <property type="project" value="UniProtKB-SubCell"/>
</dbReference>
<dbReference type="AlphaFoldDB" id="A0A8J6CG64"/>
<name>A0A8J6CG64_DIALT</name>
<dbReference type="PROSITE" id="PS51186">
    <property type="entry name" value="GNAT"/>
    <property type="match status" value="1"/>
</dbReference>
<evidence type="ECO:0000256" key="7">
    <source>
        <dbReference type="ARBA" id="ARBA00023117"/>
    </source>
</evidence>
<dbReference type="EC" id="2.3.1.48" evidence="3"/>
<evidence type="ECO:0000313" key="16">
    <source>
        <dbReference type="EMBL" id="KAG8469806.1"/>
    </source>
</evidence>
<evidence type="ECO:0000313" key="17">
    <source>
        <dbReference type="Proteomes" id="UP000751190"/>
    </source>
</evidence>
<keyword evidence="9" id="KW-0804">Transcription</keyword>
<keyword evidence="4" id="KW-0808">Transferase</keyword>
<dbReference type="GO" id="GO:0010484">
    <property type="term" value="F:histone H3 acetyltransferase activity"/>
    <property type="evidence" value="ECO:0007669"/>
    <property type="project" value="TreeGrafter"/>
</dbReference>
<keyword evidence="11" id="KW-0012">Acyltransferase</keyword>
<organism evidence="16 17">
    <name type="scientific">Diacronema lutheri</name>
    <name type="common">Unicellular marine alga</name>
    <name type="synonym">Monochrysis lutheri</name>
    <dbReference type="NCBI Taxonomy" id="2081491"/>
    <lineage>
        <taxon>Eukaryota</taxon>
        <taxon>Haptista</taxon>
        <taxon>Haptophyta</taxon>
        <taxon>Pavlovophyceae</taxon>
        <taxon>Pavlovales</taxon>
        <taxon>Pavlovaceae</taxon>
        <taxon>Diacronema</taxon>
    </lineage>
</organism>
<keyword evidence="10" id="KW-0539">Nucleus</keyword>
<comment type="subcellular location">
    <subcellularLocation>
        <location evidence="1">Nucleus</location>
    </subcellularLocation>
</comment>
<evidence type="ECO:0000256" key="5">
    <source>
        <dbReference type="ARBA" id="ARBA00022853"/>
    </source>
</evidence>
<evidence type="ECO:0000256" key="9">
    <source>
        <dbReference type="ARBA" id="ARBA00023163"/>
    </source>
</evidence>
<dbReference type="PANTHER" id="PTHR45750:SF3">
    <property type="entry name" value="HISTONE ACETYLTRANSFERASE"/>
    <property type="match status" value="1"/>
</dbReference>
<dbReference type="SUPFAM" id="SSF47370">
    <property type="entry name" value="Bromodomain"/>
    <property type="match status" value="1"/>
</dbReference>
<dbReference type="GO" id="GO:0000123">
    <property type="term" value="C:histone acetyltransferase complex"/>
    <property type="evidence" value="ECO:0007669"/>
    <property type="project" value="TreeGrafter"/>
</dbReference>
<evidence type="ECO:0000256" key="3">
    <source>
        <dbReference type="ARBA" id="ARBA00013184"/>
    </source>
</evidence>
<keyword evidence="17" id="KW-1185">Reference proteome</keyword>
<dbReference type="PRINTS" id="PR00503">
    <property type="entry name" value="BROMODOMAIN"/>
</dbReference>
<gene>
    <name evidence="16" type="ORF">KFE25_006261</name>
</gene>
<keyword evidence="7 12" id="KW-0103">Bromodomain</keyword>
<dbReference type="SUPFAM" id="SSF55729">
    <property type="entry name" value="Acyl-CoA N-acyltransferases (Nat)"/>
    <property type="match status" value="1"/>
</dbReference>
<dbReference type="InterPro" id="IPR037800">
    <property type="entry name" value="GCN5"/>
</dbReference>
<dbReference type="PANTHER" id="PTHR45750">
    <property type="entry name" value="GH11602P"/>
    <property type="match status" value="1"/>
</dbReference>
<sequence length="400" mass="45051">MEVADGEEDVKMEDAGAGGDAGVEKQTPAKAERQTPLMRQREVMEKERSGELRFETITNDGKDDTMVQLIALKNIFAKQLPKMPKEYIVRLVLDRNHYSLVCVTDGEVVGGICYRPHFTQGFAEIAFCAVTASRQVKGFGTRMMNQLKQVVKKDGIEYFLTYADNYAIGYFKKQGFNRQVTMKRERWAGFIKDYDGGTLMECPLSEYVDYTDLPKMIEEQRAALIALIAERQRPFERAVHPPLAERLNFPLDEHGDVIGSRVSITTAEQIPGLVDAGVNLPRYEYRVDGKPSTLGAILEHVLAPLVKHESAWPFLAPVDVSEAADYYEVIAQPMDFATVQRRVNIGYYRTLRLFVADVRRIISNCLAYNGEDNVYGQCARVVESELDKGLATVREILLAG</sequence>
<feature type="region of interest" description="Disordered" evidence="13">
    <location>
        <begin position="1"/>
        <end position="35"/>
    </location>
</feature>
<evidence type="ECO:0000256" key="4">
    <source>
        <dbReference type="ARBA" id="ARBA00022679"/>
    </source>
</evidence>
<feature type="compositionally biased region" description="Acidic residues" evidence="13">
    <location>
        <begin position="1"/>
        <end position="11"/>
    </location>
</feature>
<dbReference type="CDD" id="cd04301">
    <property type="entry name" value="NAT_SF"/>
    <property type="match status" value="1"/>
</dbReference>
<dbReference type="SMART" id="SM00297">
    <property type="entry name" value="BROMO"/>
    <property type="match status" value="1"/>
</dbReference>
<keyword evidence="5" id="KW-0156">Chromatin regulator</keyword>
<dbReference type="Gene3D" id="3.40.630.30">
    <property type="match status" value="1"/>
</dbReference>
<dbReference type="EMBL" id="JAGTXO010000002">
    <property type="protein sequence ID" value="KAG8469806.1"/>
    <property type="molecule type" value="Genomic_DNA"/>
</dbReference>
<dbReference type="OMA" id="HQPPKEW"/>
<dbReference type="Pfam" id="PF00583">
    <property type="entry name" value="Acetyltransf_1"/>
    <property type="match status" value="1"/>
</dbReference>
<dbReference type="PROSITE" id="PS00633">
    <property type="entry name" value="BROMODOMAIN_1"/>
    <property type="match status" value="1"/>
</dbReference>
<proteinExistence type="inferred from homology"/>
<evidence type="ECO:0000256" key="11">
    <source>
        <dbReference type="ARBA" id="ARBA00023315"/>
    </source>
</evidence>
<evidence type="ECO:0000259" key="15">
    <source>
        <dbReference type="PROSITE" id="PS51186"/>
    </source>
</evidence>
<evidence type="ECO:0000256" key="6">
    <source>
        <dbReference type="ARBA" id="ARBA00023015"/>
    </source>
</evidence>
<comment type="caution">
    <text evidence="16">The sequence shown here is derived from an EMBL/GenBank/DDBJ whole genome shotgun (WGS) entry which is preliminary data.</text>
</comment>
<evidence type="ECO:0000256" key="10">
    <source>
        <dbReference type="ARBA" id="ARBA00023242"/>
    </source>
</evidence>
<dbReference type="Gene3D" id="1.20.920.10">
    <property type="entry name" value="Bromodomain-like"/>
    <property type="match status" value="1"/>
</dbReference>
<feature type="domain" description="N-acetyltransferase" evidence="15">
    <location>
        <begin position="59"/>
        <end position="205"/>
    </location>
</feature>